<sequence length="595" mass="66817">MFKLHTFLTPPFNKFAVFLLYGLLSLALITLAQEDGKETTISNGNGNKNDTCIVPLPIAETNIQVTIGYVQLFRINQQSLQPKIPESPIPKVQWSNYDFINVIAYPQDEGGDWYSIFRPKDKNKLKIINNLFEEVKQSAKILLSIRNYNVEQWPQDDDVDYQKIIDESITTIKEYHLDGIDIEYPGMRGFLCGVKTLMLTVGRDVIVNLKDVMNNINFLNIETYHNSLYQNLKTPDNVNYISYPNSPLDLYKRTYEDWNNIDGIDSKKIIMGVDFGNTIQMVSRKEIEQTQTVLTPKSVIFDVKKLGLDDQTQPIRNFCPEEADSKLYSWPWRDLSNSILNPSGGFCSINTNIQSNLNWTRKFVETDISATPWLYSVVDTKFNFYLYVSYEDFVSLHSKLEFAMTNSIGGMSISDVSYDDINNSLLNFMQPIRGKAVPPAGGSSSSNEGNGKSNSNPNDSAKQKKKAGGIIAGSVIGSIIGLLLLGSCAYWYRQKTLLKSEAGDIKPKGAHMTTSKSEMASEQSPNRFGSPTVLPVASGHVTAMFDFIGKEENDLSFKKGDIIEVLEKGDGPNDWWIGRVHGVVGEFPGNYVKES</sequence>
<feature type="chain" id="PRO_5040990933" evidence="7">
    <location>
        <begin position="33"/>
        <end position="595"/>
    </location>
</feature>
<protein>
    <submittedName>
        <fullName evidence="9">5693_t:CDS:1</fullName>
    </submittedName>
</protein>
<dbReference type="PROSITE" id="PS50002">
    <property type="entry name" value="SH3"/>
    <property type="match status" value="1"/>
</dbReference>
<dbReference type="SMART" id="SM00326">
    <property type="entry name" value="SH3"/>
    <property type="match status" value="1"/>
</dbReference>
<keyword evidence="2 4" id="KW-0728">SH3 domain</keyword>
<dbReference type="GO" id="GO:0015629">
    <property type="term" value="C:actin cytoskeleton"/>
    <property type="evidence" value="ECO:0007669"/>
    <property type="project" value="TreeGrafter"/>
</dbReference>
<dbReference type="InterPro" id="IPR036028">
    <property type="entry name" value="SH3-like_dom_sf"/>
</dbReference>
<evidence type="ECO:0000313" key="9">
    <source>
        <dbReference type="EMBL" id="CAI2177557.1"/>
    </source>
</evidence>
<keyword evidence="6" id="KW-0472">Membrane</keyword>
<dbReference type="PANTHER" id="PTHR47174:SF3">
    <property type="entry name" value="BRIDGING INTEGRATOR 3"/>
    <property type="match status" value="1"/>
</dbReference>
<feature type="compositionally biased region" description="Polar residues" evidence="5">
    <location>
        <begin position="512"/>
        <end position="528"/>
    </location>
</feature>
<keyword evidence="7" id="KW-0732">Signal</keyword>
<feature type="signal peptide" evidence="7">
    <location>
        <begin position="1"/>
        <end position="32"/>
    </location>
</feature>
<evidence type="ECO:0000256" key="5">
    <source>
        <dbReference type="SAM" id="MobiDB-lite"/>
    </source>
</evidence>
<accession>A0A9W4SQG8</accession>
<dbReference type="SUPFAM" id="SSF50044">
    <property type="entry name" value="SH3-domain"/>
    <property type="match status" value="1"/>
</dbReference>
<dbReference type="GO" id="GO:0097320">
    <property type="term" value="P:plasma membrane tubulation"/>
    <property type="evidence" value="ECO:0007669"/>
    <property type="project" value="TreeGrafter"/>
</dbReference>
<dbReference type="GO" id="GO:0051666">
    <property type="term" value="P:actin cortical patch localization"/>
    <property type="evidence" value="ECO:0007669"/>
    <property type="project" value="InterPro"/>
</dbReference>
<name>A0A9W4SQG8_9GLOM</name>
<reference evidence="9" key="1">
    <citation type="submission" date="2022-08" db="EMBL/GenBank/DDBJ databases">
        <authorList>
            <person name="Kallberg Y."/>
            <person name="Tangrot J."/>
            <person name="Rosling A."/>
        </authorList>
    </citation>
    <scope>NUCLEOTIDE SEQUENCE</scope>
    <source>
        <strain evidence="9">Wild A</strain>
    </source>
</reference>
<dbReference type="OrthoDB" id="10255964at2759"/>
<dbReference type="AlphaFoldDB" id="A0A9W4SQG8"/>
<dbReference type="Pfam" id="PF07653">
    <property type="entry name" value="SH3_2"/>
    <property type="match status" value="1"/>
</dbReference>
<feature type="transmembrane region" description="Helical" evidence="6">
    <location>
        <begin position="470"/>
        <end position="492"/>
    </location>
</feature>
<dbReference type="InterPro" id="IPR046982">
    <property type="entry name" value="BIN3/RVS161-like"/>
</dbReference>
<evidence type="ECO:0000256" key="7">
    <source>
        <dbReference type="SAM" id="SignalP"/>
    </source>
</evidence>
<feature type="region of interest" description="Disordered" evidence="5">
    <location>
        <begin position="508"/>
        <end position="528"/>
    </location>
</feature>
<keyword evidence="6" id="KW-0812">Transmembrane</keyword>
<feature type="region of interest" description="Disordered" evidence="5">
    <location>
        <begin position="436"/>
        <end position="463"/>
    </location>
</feature>
<keyword evidence="3" id="KW-0963">Cytoplasm</keyword>
<gene>
    <name evidence="9" type="ORF">FWILDA_LOCUS8146</name>
</gene>
<dbReference type="GO" id="GO:0006897">
    <property type="term" value="P:endocytosis"/>
    <property type="evidence" value="ECO:0007669"/>
    <property type="project" value="InterPro"/>
</dbReference>
<evidence type="ECO:0000256" key="4">
    <source>
        <dbReference type="PROSITE-ProRule" id="PRU00192"/>
    </source>
</evidence>
<comment type="caution">
    <text evidence="9">The sequence shown here is derived from an EMBL/GenBank/DDBJ whole genome shotgun (WGS) entry which is preliminary data.</text>
</comment>
<evidence type="ECO:0000256" key="6">
    <source>
        <dbReference type="SAM" id="Phobius"/>
    </source>
</evidence>
<keyword evidence="6" id="KW-1133">Transmembrane helix</keyword>
<proteinExistence type="predicted"/>
<evidence type="ECO:0000259" key="8">
    <source>
        <dbReference type="PROSITE" id="PS50002"/>
    </source>
</evidence>
<feature type="domain" description="SH3" evidence="8">
    <location>
        <begin position="536"/>
        <end position="595"/>
    </location>
</feature>
<evidence type="ECO:0000256" key="3">
    <source>
        <dbReference type="ARBA" id="ARBA00022490"/>
    </source>
</evidence>
<dbReference type="EMBL" id="CAMKVN010001696">
    <property type="protein sequence ID" value="CAI2177557.1"/>
    <property type="molecule type" value="Genomic_DNA"/>
</dbReference>
<dbReference type="PANTHER" id="PTHR47174">
    <property type="entry name" value="BRIDGING INTEGRATOR 3"/>
    <property type="match status" value="1"/>
</dbReference>
<evidence type="ECO:0000256" key="1">
    <source>
        <dbReference type="ARBA" id="ARBA00004496"/>
    </source>
</evidence>
<dbReference type="InterPro" id="IPR017853">
    <property type="entry name" value="GH"/>
</dbReference>
<dbReference type="InterPro" id="IPR001452">
    <property type="entry name" value="SH3_domain"/>
</dbReference>
<feature type="compositionally biased region" description="Low complexity" evidence="5">
    <location>
        <begin position="441"/>
        <end position="456"/>
    </location>
</feature>
<dbReference type="Gene3D" id="2.30.30.40">
    <property type="entry name" value="SH3 Domains"/>
    <property type="match status" value="1"/>
</dbReference>
<dbReference type="SUPFAM" id="SSF51445">
    <property type="entry name" value="(Trans)glycosidases"/>
    <property type="match status" value="1"/>
</dbReference>
<dbReference type="GO" id="GO:0008289">
    <property type="term" value="F:lipid binding"/>
    <property type="evidence" value="ECO:0007669"/>
    <property type="project" value="TreeGrafter"/>
</dbReference>
<dbReference type="Proteomes" id="UP001153678">
    <property type="component" value="Unassembled WGS sequence"/>
</dbReference>
<comment type="subcellular location">
    <subcellularLocation>
        <location evidence="1">Cytoplasm</location>
    </subcellularLocation>
</comment>
<organism evidence="9 10">
    <name type="scientific">Funneliformis geosporum</name>
    <dbReference type="NCBI Taxonomy" id="1117311"/>
    <lineage>
        <taxon>Eukaryota</taxon>
        <taxon>Fungi</taxon>
        <taxon>Fungi incertae sedis</taxon>
        <taxon>Mucoromycota</taxon>
        <taxon>Glomeromycotina</taxon>
        <taxon>Glomeromycetes</taxon>
        <taxon>Glomerales</taxon>
        <taxon>Glomeraceae</taxon>
        <taxon>Funneliformis</taxon>
    </lineage>
</organism>
<evidence type="ECO:0000256" key="2">
    <source>
        <dbReference type="ARBA" id="ARBA00022443"/>
    </source>
</evidence>
<keyword evidence="10" id="KW-1185">Reference proteome</keyword>
<dbReference type="PRINTS" id="PR00452">
    <property type="entry name" value="SH3DOMAIN"/>
</dbReference>
<dbReference type="GO" id="GO:0005737">
    <property type="term" value="C:cytoplasm"/>
    <property type="evidence" value="ECO:0007669"/>
    <property type="project" value="UniProtKB-SubCell"/>
</dbReference>
<dbReference type="Gene3D" id="3.20.20.80">
    <property type="entry name" value="Glycosidases"/>
    <property type="match status" value="1"/>
</dbReference>
<evidence type="ECO:0000313" key="10">
    <source>
        <dbReference type="Proteomes" id="UP001153678"/>
    </source>
</evidence>